<evidence type="ECO:0000259" key="1">
    <source>
        <dbReference type="Pfam" id="PF12697"/>
    </source>
</evidence>
<proteinExistence type="predicted"/>
<name>A0A975SXI8_9ACTN</name>
<reference evidence="2" key="1">
    <citation type="submission" date="2021-06" db="EMBL/GenBank/DDBJ databases">
        <title>Complete genome sequence of Nocardioides sp. G188.</title>
        <authorList>
            <person name="Im W.-T."/>
        </authorList>
    </citation>
    <scope>NUCLEOTIDE SEQUENCE</scope>
    <source>
        <strain evidence="2">G188</strain>
    </source>
</reference>
<protein>
    <submittedName>
        <fullName evidence="2">Alpha/beta fold hydrolase</fullName>
    </submittedName>
</protein>
<gene>
    <name evidence="2" type="ORF">KRR39_20695</name>
</gene>
<evidence type="ECO:0000313" key="3">
    <source>
        <dbReference type="Proteomes" id="UP000683575"/>
    </source>
</evidence>
<feature type="domain" description="AB hydrolase-1" evidence="1">
    <location>
        <begin position="4"/>
        <end position="170"/>
    </location>
</feature>
<dbReference type="InterPro" id="IPR000073">
    <property type="entry name" value="AB_hydrolase_1"/>
</dbReference>
<dbReference type="Pfam" id="PF12697">
    <property type="entry name" value="Abhydrolase_6"/>
    <property type="match status" value="1"/>
</dbReference>
<dbReference type="Proteomes" id="UP000683575">
    <property type="component" value="Chromosome"/>
</dbReference>
<dbReference type="KEGG" id="nps:KRR39_20695"/>
<accession>A0A975SXI8</accession>
<dbReference type="AlphaFoldDB" id="A0A975SXI8"/>
<sequence>MDAVVAAIDATEGPVLLVGHSAGSGIGHAAVDARPDRVARAVYVGGFPSEDGSALLRGLPAENGEVAMPDWKEVGEEANVADLDGPTLERLYAEAIPVPEGVLSEPVRLHDPRRYDVPVTAVCPEYTAEQLREWVAGGDLPELAAVRDVEYVDLPGGHWPQLVQPERLARVLLDAAERTAGTA</sequence>
<evidence type="ECO:0000313" key="2">
    <source>
        <dbReference type="EMBL" id="QWZ07780.1"/>
    </source>
</evidence>
<dbReference type="GO" id="GO:0016787">
    <property type="term" value="F:hydrolase activity"/>
    <property type="evidence" value="ECO:0007669"/>
    <property type="project" value="UniProtKB-KW"/>
</dbReference>
<dbReference type="EMBL" id="CP077062">
    <property type="protein sequence ID" value="QWZ07780.1"/>
    <property type="molecule type" value="Genomic_DNA"/>
</dbReference>
<keyword evidence="2" id="KW-0378">Hydrolase</keyword>
<organism evidence="2 3">
    <name type="scientific">Nocardioides panacis</name>
    <dbReference type="NCBI Taxonomy" id="2849501"/>
    <lineage>
        <taxon>Bacteria</taxon>
        <taxon>Bacillati</taxon>
        <taxon>Actinomycetota</taxon>
        <taxon>Actinomycetes</taxon>
        <taxon>Propionibacteriales</taxon>
        <taxon>Nocardioidaceae</taxon>
        <taxon>Nocardioides</taxon>
    </lineage>
</organism>
<keyword evidence="3" id="KW-1185">Reference proteome</keyword>